<dbReference type="PROSITE" id="PS51720">
    <property type="entry name" value="G_AIG1"/>
    <property type="match status" value="1"/>
</dbReference>
<dbReference type="InterPro" id="IPR006703">
    <property type="entry name" value="G_AIG1"/>
</dbReference>
<dbReference type="OrthoDB" id="8954335at2759"/>
<feature type="compositionally biased region" description="Basic and acidic residues" evidence="5">
    <location>
        <begin position="367"/>
        <end position="377"/>
    </location>
</feature>
<dbReference type="RefSeq" id="XP_042571373.1">
    <property type="nucleotide sequence ID" value="XM_042715439.1"/>
</dbReference>
<dbReference type="GeneID" id="122135596"/>
<name>A0A9Q9ZRQ5_CYPCA</name>
<protein>
    <submittedName>
        <fullName evidence="7">GTPase IMAP family member 9-like</fullName>
    </submittedName>
</protein>
<comment type="similarity">
    <text evidence="1">Belongs to the TRAFAC class TrmE-Era-EngA-EngB-Septin-like GTPase superfamily. AIG1/Toc34/Toc159-like paraseptin GTPase family. IAN subfamily.</text>
</comment>
<keyword evidence="4" id="KW-0175">Coiled coil</keyword>
<dbReference type="GO" id="GO:0005525">
    <property type="term" value="F:GTP binding"/>
    <property type="evidence" value="ECO:0007669"/>
    <property type="project" value="UniProtKB-KW"/>
</dbReference>
<gene>
    <name evidence="7" type="primary">LOC122135596</name>
</gene>
<feature type="compositionally biased region" description="Basic and acidic residues" evidence="5">
    <location>
        <begin position="384"/>
        <end position="395"/>
    </location>
</feature>
<evidence type="ECO:0000256" key="1">
    <source>
        <dbReference type="ARBA" id="ARBA00008535"/>
    </source>
</evidence>
<sequence>MMNNQSEMRDLMKKIERLYNENHQQCYTGEMFRMSTEEIQQTLEKVIQKCESGLCAFLLVIIFTEEERKTVKKIEKLLEEKHLEKTWILFTRGDELEEENRTINEFINETEELKKLVQKYNQRYHVFNNKTSVFSFYKSSDGRGLRRIHVGPNPHNEPDAPVFSLTSRRIVLLGKTGVGKSAVGNTIMGKKVFNSVMGSSSVIRGCSEKHATVSGRSVSVVDTPGFFDTQLKHEELMIEIAKSVYLSSPGPHAFLIVFRVIDRFTEHEQQIPQQIEMLFGQEVLQYSIILFTHGDLLKEQTIENLTEENCQLRDLLDQCGGRFHVFNNEIQNNREQVNDLLQKIDTMIEQNGGHYSNQMFQDAQRFRQEEEKRRQREEEEEQRTDETERMLEEKVKRQRSLDLPVSTGQVKEK</sequence>
<dbReference type="Proteomes" id="UP001155660">
    <property type="component" value="Chromosome A3"/>
</dbReference>
<dbReference type="KEGG" id="ccar:122135596"/>
<feature type="domain" description="AIG1-type G" evidence="6">
    <location>
        <begin position="165"/>
        <end position="364"/>
    </location>
</feature>
<dbReference type="PANTHER" id="PTHR10903">
    <property type="entry name" value="GTPASE, IMAP FAMILY MEMBER-RELATED"/>
    <property type="match status" value="1"/>
</dbReference>
<dbReference type="AlphaFoldDB" id="A0A9Q9ZRQ5"/>
<evidence type="ECO:0000313" key="7">
    <source>
        <dbReference type="RefSeq" id="XP_042571373.1"/>
    </source>
</evidence>
<dbReference type="PANTHER" id="PTHR10903:SF186">
    <property type="entry name" value="GTPASE IMAP FAMILY MEMBER 4-LIKE-RELATED"/>
    <property type="match status" value="1"/>
</dbReference>
<evidence type="ECO:0000256" key="2">
    <source>
        <dbReference type="ARBA" id="ARBA00022741"/>
    </source>
</evidence>
<feature type="region of interest" description="Disordered" evidence="5">
    <location>
        <begin position="367"/>
        <end position="413"/>
    </location>
</feature>
<proteinExistence type="inferred from homology"/>
<evidence type="ECO:0000256" key="5">
    <source>
        <dbReference type="SAM" id="MobiDB-lite"/>
    </source>
</evidence>
<evidence type="ECO:0000256" key="3">
    <source>
        <dbReference type="ARBA" id="ARBA00023134"/>
    </source>
</evidence>
<dbReference type="CDD" id="cd01852">
    <property type="entry name" value="AIG1"/>
    <property type="match status" value="1"/>
</dbReference>
<accession>A0A9Q9ZRQ5</accession>
<feature type="coiled-coil region" evidence="4">
    <location>
        <begin position="96"/>
        <end position="123"/>
    </location>
</feature>
<evidence type="ECO:0000259" key="6">
    <source>
        <dbReference type="PROSITE" id="PS51720"/>
    </source>
</evidence>
<evidence type="ECO:0000256" key="4">
    <source>
        <dbReference type="SAM" id="Coils"/>
    </source>
</evidence>
<organism evidence="7">
    <name type="scientific">Cyprinus carpio</name>
    <name type="common">Common carp</name>
    <dbReference type="NCBI Taxonomy" id="7962"/>
    <lineage>
        <taxon>Eukaryota</taxon>
        <taxon>Metazoa</taxon>
        <taxon>Chordata</taxon>
        <taxon>Craniata</taxon>
        <taxon>Vertebrata</taxon>
        <taxon>Euteleostomi</taxon>
        <taxon>Actinopterygii</taxon>
        <taxon>Neopterygii</taxon>
        <taxon>Teleostei</taxon>
        <taxon>Ostariophysi</taxon>
        <taxon>Cypriniformes</taxon>
        <taxon>Cyprinidae</taxon>
        <taxon>Cyprininae</taxon>
        <taxon>Cyprinus</taxon>
    </lineage>
</organism>
<keyword evidence="3" id="KW-0342">GTP-binding</keyword>
<reference evidence="7" key="1">
    <citation type="submission" date="2025-08" db="UniProtKB">
        <authorList>
            <consortium name="RefSeq"/>
        </authorList>
    </citation>
    <scope>IDENTIFICATION</scope>
    <source>
        <tissue evidence="7">Muscle</tissue>
    </source>
</reference>
<keyword evidence="2" id="KW-0547">Nucleotide-binding</keyword>
<dbReference type="Pfam" id="PF04548">
    <property type="entry name" value="AIG1"/>
    <property type="match status" value="2"/>
</dbReference>
<dbReference type="FunFam" id="3.40.50.300:FF:000366">
    <property type="entry name" value="GTPase, IMAP family member 2"/>
    <property type="match status" value="1"/>
</dbReference>
<dbReference type="InterPro" id="IPR045058">
    <property type="entry name" value="GIMA/IAN/Toc"/>
</dbReference>